<dbReference type="OMA" id="TFIDKCM"/>
<reference evidence="12" key="1">
    <citation type="submission" date="2022-11" db="UniProtKB">
        <authorList>
            <consortium name="WormBaseParasite"/>
        </authorList>
    </citation>
    <scope>IDENTIFICATION</scope>
</reference>
<dbReference type="InterPro" id="IPR024603">
    <property type="entry name" value="COG_complex_COG2_C"/>
</dbReference>
<comment type="similarity">
    <text evidence="2">Belongs to the COG2 family.</text>
</comment>
<dbReference type="GO" id="GO:0015031">
    <property type="term" value="P:protein transport"/>
    <property type="evidence" value="ECO:0007669"/>
    <property type="project" value="UniProtKB-KW"/>
</dbReference>
<comment type="subcellular location">
    <subcellularLocation>
        <location evidence="1">Golgi apparatus membrane</location>
        <topology evidence="1">Peripheral membrane protein</topology>
    </subcellularLocation>
</comment>
<sequence>MVGSANFLGASRNKHFSALIMDFGIGSSLSSSLCFDRQDFAEKKFNAERFLVKCRLSGHPFEKIRDDLRVLLRIVQNSMIELINQRYADFVNLSSNLAGLSTTISKLKVDIDDCINDLNDVTTKICDAVSVLHRSNNEKAARLNEQKDLRRKIDFYEKLNRFDAILDTIHENKSLSNIFDNIPRLDYYILRILSAHSSQKDGLELETCLNCIFSKYQSILEEALIIEIKNVGQSPKSIENLHILLNCFASFQRLDAAHACFLNEFVDDCLLTYLLNILDEKFANLIFSTDPSAFKRAFSILEDFTRKVSTRGANGGLIRMIFHKFNVDVYYQLKKKEVLDNLNEIYANSSYKETVSNEKFNMKHGEQTFDIICLIWSENGVYLPSLASKCVELTFLVLNRLFNELIETRNSLQTSNVEWEKNVNSIIGQIDDFHLLQELLSRDIFQKIDQSSVHYNSIQSSLTCLKQNADNILQNDVAAWISEQISLKLDKVSEIPRRYRWTRKDAPETASAYIRESLRYLSYAYERCSSSKNMKCADFRPIFLQIQEKITENFAEKIRQVLNSVDKISSSLNRLKKGSAANFTKLAENGEENYVQQLSDEDKIRLQLKLDAEEYCQLLTKYDMKVDASFSENLLKINL</sequence>
<keyword evidence="6" id="KW-0333">Golgi apparatus</keyword>
<dbReference type="Proteomes" id="UP000887565">
    <property type="component" value="Unplaced"/>
</dbReference>
<evidence type="ECO:0000313" key="12">
    <source>
        <dbReference type="WBParaSite" id="nRc.2.0.1.t10371-RA"/>
    </source>
</evidence>
<dbReference type="AlphaFoldDB" id="A0A915IAS2"/>
<evidence type="ECO:0000256" key="6">
    <source>
        <dbReference type="ARBA" id="ARBA00023034"/>
    </source>
</evidence>
<accession>A0A915IAS2</accession>
<keyword evidence="4" id="KW-0813">Transport</keyword>
<evidence type="ECO:0000256" key="3">
    <source>
        <dbReference type="ARBA" id="ARBA00020977"/>
    </source>
</evidence>
<evidence type="ECO:0000256" key="2">
    <source>
        <dbReference type="ARBA" id="ARBA00007603"/>
    </source>
</evidence>
<dbReference type="GO" id="GO:0006891">
    <property type="term" value="P:intra-Golgi vesicle-mediated transport"/>
    <property type="evidence" value="ECO:0007669"/>
    <property type="project" value="TreeGrafter"/>
</dbReference>
<keyword evidence="11" id="KW-1185">Reference proteome</keyword>
<organism evidence="11 12">
    <name type="scientific">Romanomermis culicivorax</name>
    <name type="common">Nematode worm</name>
    <dbReference type="NCBI Taxonomy" id="13658"/>
    <lineage>
        <taxon>Eukaryota</taxon>
        <taxon>Metazoa</taxon>
        <taxon>Ecdysozoa</taxon>
        <taxon>Nematoda</taxon>
        <taxon>Enoplea</taxon>
        <taxon>Dorylaimia</taxon>
        <taxon>Mermithida</taxon>
        <taxon>Mermithoidea</taxon>
        <taxon>Mermithidae</taxon>
        <taxon>Romanomermis</taxon>
    </lineage>
</organism>
<dbReference type="WBParaSite" id="nRc.2.0.1.t10371-RA">
    <property type="protein sequence ID" value="nRc.2.0.1.t10371-RA"/>
    <property type="gene ID" value="nRc.2.0.1.g10371"/>
</dbReference>
<dbReference type="GO" id="GO:0000139">
    <property type="term" value="C:Golgi membrane"/>
    <property type="evidence" value="ECO:0007669"/>
    <property type="project" value="UniProtKB-SubCell"/>
</dbReference>
<dbReference type="PANTHER" id="PTHR12961">
    <property type="entry name" value="CONSERVED OLIGOMERIC GOLGI COMPLEX COMPONENT 2"/>
    <property type="match status" value="1"/>
</dbReference>
<name>A0A915IAS2_ROMCU</name>
<dbReference type="GO" id="GO:0007030">
    <property type="term" value="P:Golgi organization"/>
    <property type="evidence" value="ECO:0007669"/>
    <property type="project" value="InterPro"/>
</dbReference>
<dbReference type="InterPro" id="IPR009316">
    <property type="entry name" value="COG2"/>
</dbReference>
<evidence type="ECO:0000259" key="9">
    <source>
        <dbReference type="Pfam" id="PF06148"/>
    </source>
</evidence>
<evidence type="ECO:0000256" key="1">
    <source>
        <dbReference type="ARBA" id="ARBA00004395"/>
    </source>
</evidence>
<keyword evidence="5" id="KW-0653">Protein transport</keyword>
<evidence type="ECO:0000313" key="11">
    <source>
        <dbReference type="Proteomes" id="UP000887565"/>
    </source>
</evidence>
<dbReference type="PANTHER" id="PTHR12961:SF0">
    <property type="entry name" value="CONSERVED OLIGOMERIC GOLGI COMPLEX SUBUNIT 2"/>
    <property type="match status" value="1"/>
</dbReference>
<evidence type="ECO:0000256" key="4">
    <source>
        <dbReference type="ARBA" id="ARBA00022448"/>
    </source>
</evidence>
<proteinExistence type="inferred from homology"/>
<feature type="domain" description="COG complex component COG2 C-terminal" evidence="10">
    <location>
        <begin position="323"/>
        <end position="612"/>
    </location>
</feature>
<evidence type="ECO:0000256" key="5">
    <source>
        <dbReference type="ARBA" id="ARBA00022927"/>
    </source>
</evidence>
<evidence type="ECO:0000259" key="10">
    <source>
        <dbReference type="Pfam" id="PF12022"/>
    </source>
</evidence>
<evidence type="ECO:0000256" key="7">
    <source>
        <dbReference type="ARBA" id="ARBA00023136"/>
    </source>
</evidence>
<evidence type="ECO:0000256" key="8">
    <source>
        <dbReference type="ARBA" id="ARBA00031344"/>
    </source>
</evidence>
<dbReference type="GO" id="GO:0017119">
    <property type="term" value="C:Golgi transport complex"/>
    <property type="evidence" value="ECO:0007669"/>
    <property type="project" value="TreeGrafter"/>
</dbReference>
<dbReference type="Pfam" id="PF12022">
    <property type="entry name" value="COG2_C"/>
    <property type="match status" value="1"/>
</dbReference>
<feature type="domain" description="Conserved oligomeric Golgi complex subunit 2 N-terminal" evidence="9">
    <location>
        <begin position="33"/>
        <end position="107"/>
    </location>
</feature>
<dbReference type="InterPro" id="IPR024602">
    <property type="entry name" value="COG_su2_N"/>
</dbReference>
<protein>
    <recommendedName>
        <fullName evidence="3">Conserved oligomeric Golgi complex subunit 2</fullName>
    </recommendedName>
    <alternativeName>
        <fullName evidence="8">Component of oligomeric Golgi complex 2</fullName>
    </alternativeName>
</protein>
<dbReference type="Pfam" id="PF06148">
    <property type="entry name" value="COG2_N"/>
    <property type="match status" value="1"/>
</dbReference>
<keyword evidence="7" id="KW-0472">Membrane</keyword>